<reference evidence="2" key="1">
    <citation type="journal article" date="2020" name="Stud. Mycol.">
        <title>101 Dothideomycetes genomes: a test case for predicting lifestyles and emergence of pathogens.</title>
        <authorList>
            <person name="Haridas S."/>
            <person name="Albert R."/>
            <person name="Binder M."/>
            <person name="Bloem J."/>
            <person name="Labutti K."/>
            <person name="Salamov A."/>
            <person name="Andreopoulos B."/>
            <person name="Baker S."/>
            <person name="Barry K."/>
            <person name="Bills G."/>
            <person name="Bluhm B."/>
            <person name="Cannon C."/>
            <person name="Castanera R."/>
            <person name="Culley D."/>
            <person name="Daum C."/>
            <person name="Ezra D."/>
            <person name="Gonzalez J."/>
            <person name="Henrissat B."/>
            <person name="Kuo A."/>
            <person name="Liang C."/>
            <person name="Lipzen A."/>
            <person name="Lutzoni F."/>
            <person name="Magnuson J."/>
            <person name="Mondo S."/>
            <person name="Nolan M."/>
            <person name="Ohm R."/>
            <person name="Pangilinan J."/>
            <person name="Park H.-J."/>
            <person name="Ramirez L."/>
            <person name="Alfaro M."/>
            <person name="Sun H."/>
            <person name="Tritt A."/>
            <person name="Yoshinaga Y."/>
            <person name="Zwiers L.-H."/>
            <person name="Turgeon B."/>
            <person name="Goodwin S."/>
            <person name="Spatafora J."/>
            <person name="Crous P."/>
            <person name="Grigoriev I."/>
        </authorList>
    </citation>
    <scope>NUCLEOTIDE SEQUENCE</scope>
    <source>
        <strain evidence="2">CBS 473.64</strain>
    </source>
</reference>
<evidence type="ECO:0000313" key="3">
    <source>
        <dbReference type="Proteomes" id="UP000799753"/>
    </source>
</evidence>
<proteinExistence type="predicted"/>
<protein>
    <submittedName>
        <fullName evidence="2">Uncharacterized protein</fullName>
    </submittedName>
</protein>
<feature type="compositionally biased region" description="Basic and acidic residues" evidence="1">
    <location>
        <begin position="25"/>
        <end position="34"/>
    </location>
</feature>
<accession>A0A6A6RNB4</accession>
<keyword evidence="3" id="KW-1185">Reference proteome</keyword>
<organism evidence="2 3">
    <name type="scientific">Massarina eburnea CBS 473.64</name>
    <dbReference type="NCBI Taxonomy" id="1395130"/>
    <lineage>
        <taxon>Eukaryota</taxon>
        <taxon>Fungi</taxon>
        <taxon>Dikarya</taxon>
        <taxon>Ascomycota</taxon>
        <taxon>Pezizomycotina</taxon>
        <taxon>Dothideomycetes</taxon>
        <taxon>Pleosporomycetidae</taxon>
        <taxon>Pleosporales</taxon>
        <taxon>Massarineae</taxon>
        <taxon>Massarinaceae</taxon>
        <taxon>Massarina</taxon>
    </lineage>
</organism>
<name>A0A6A6RNB4_9PLEO</name>
<sequence length="69" mass="7791">MAIPDVSHEEDVDSEVIWDQARSNDFPEEREATKTKLGLGEDASMPAEMVLLSNRIFALILRSRKWACA</sequence>
<dbReference type="EMBL" id="MU006797">
    <property type="protein sequence ID" value="KAF2636667.1"/>
    <property type="molecule type" value="Genomic_DNA"/>
</dbReference>
<evidence type="ECO:0000256" key="1">
    <source>
        <dbReference type="SAM" id="MobiDB-lite"/>
    </source>
</evidence>
<dbReference type="Proteomes" id="UP000799753">
    <property type="component" value="Unassembled WGS sequence"/>
</dbReference>
<dbReference type="AlphaFoldDB" id="A0A6A6RNB4"/>
<gene>
    <name evidence="2" type="ORF">P280DRAFT_521965</name>
</gene>
<feature type="region of interest" description="Disordered" evidence="1">
    <location>
        <begin position="1"/>
        <end position="38"/>
    </location>
</feature>
<evidence type="ECO:0000313" key="2">
    <source>
        <dbReference type="EMBL" id="KAF2636667.1"/>
    </source>
</evidence>